<dbReference type="InterPro" id="IPR006620">
    <property type="entry name" value="Pro_4_hyd_alph"/>
</dbReference>
<evidence type="ECO:0000313" key="5">
    <source>
        <dbReference type="EMBL" id="CAB4859020.1"/>
    </source>
</evidence>
<protein>
    <submittedName>
        <fullName evidence="5">Unannotated protein</fullName>
    </submittedName>
</protein>
<evidence type="ECO:0000259" key="4">
    <source>
        <dbReference type="SMART" id="SM00702"/>
    </source>
</evidence>
<evidence type="ECO:0000256" key="1">
    <source>
        <dbReference type="ARBA" id="ARBA00001961"/>
    </source>
</evidence>
<dbReference type="GO" id="GO:0016705">
    <property type="term" value="F:oxidoreductase activity, acting on paired donors, with incorporation or reduction of molecular oxygen"/>
    <property type="evidence" value="ECO:0007669"/>
    <property type="project" value="InterPro"/>
</dbReference>
<gene>
    <name evidence="5" type="ORF">UFOPK3427_00066</name>
    <name evidence="6" type="ORF">UFOPK4112_01147</name>
</gene>
<dbReference type="Gene3D" id="2.60.120.620">
    <property type="entry name" value="q2cbj1_9rhob like domain"/>
    <property type="match status" value="1"/>
</dbReference>
<dbReference type="Pfam" id="PF13640">
    <property type="entry name" value="2OG-FeII_Oxy_3"/>
    <property type="match status" value="1"/>
</dbReference>
<organism evidence="5">
    <name type="scientific">freshwater metagenome</name>
    <dbReference type="NCBI Taxonomy" id="449393"/>
    <lineage>
        <taxon>unclassified sequences</taxon>
        <taxon>metagenomes</taxon>
        <taxon>ecological metagenomes</taxon>
    </lineage>
</organism>
<evidence type="ECO:0000256" key="2">
    <source>
        <dbReference type="ARBA" id="ARBA00022964"/>
    </source>
</evidence>
<comment type="cofactor">
    <cofactor evidence="1">
        <name>L-ascorbate</name>
        <dbReference type="ChEBI" id="CHEBI:38290"/>
    </cofactor>
</comment>
<dbReference type="GO" id="GO:0031418">
    <property type="term" value="F:L-ascorbic acid binding"/>
    <property type="evidence" value="ECO:0007669"/>
    <property type="project" value="InterPro"/>
</dbReference>
<dbReference type="EMBL" id="CAFBPM010000010">
    <property type="protein sequence ID" value="CAB5024929.1"/>
    <property type="molecule type" value="Genomic_DNA"/>
</dbReference>
<proteinExistence type="predicted"/>
<dbReference type="GO" id="GO:0005506">
    <property type="term" value="F:iron ion binding"/>
    <property type="evidence" value="ECO:0007669"/>
    <property type="project" value="InterPro"/>
</dbReference>
<dbReference type="EMBL" id="CAFBLT010000001">
    <property type="protein sequence ID" value="CAB4859020.1"/>
    <property type="molecule type" value="Genomic_DNA"/>
</dbReference>
<keyword evidence="3" id="KW-0560">Oxidoreductase</keyword>
<evidence type="ECO:0000313" key="6">
    <source>
        <dbReference type="EMBL" id="CAB5024929.1"/>
    </source>
</evidence>
<keyword evidence="2" id="KW-0223">Dioxygenase</keyword>
<evidence type="ECO:0000256" key="3">
    <source>
        <dbReference type="ARBA" id="ARBA00023002"/>
    </source>
</evidence>
<dbReference type="AlphaFoldDB" id="A0A6J7CMH1"/>
<dbReference type="GO" id="GO:0051213">
    <property type="term" value="F:dioxygenase activity"/>
    <property type="evidence" value="ECO:0007669"/>
    <property type="project" value="UniProtKB-KW"/>
</dbReference>
<dbReference type="InterPro" id="IPR044862">
    <property type="entry name" value="Pro_4_hyd_alph_FE2OG_OXY"/>
</dbReference>
<feature type="domain" description="Prolyl 4-hydroxylase alpha subunit" evidence="4">
    <location>
        <begin position="35"/>
        <end position="223"/>
    </location>
</feature>
<name>A0A6J7CMH1_9ZZZZ</name>
<sequence length="290" mass="33536">MIEVTAEDIESVLDLSSLENRLEGLKVSYREGDPYPHILLENFLDPEAYRRSVEEFKDLDNQNWTNYIHANERKFSHNDSAEWGPTLQSVLRELNSPRFVSFLGEMIGVKDLVCDPSLEGGGLHQSTNGGFLNIHADFTVHPHHRHWRRRANLLLYLNEDWKSEYGGDLELWAKDMSHCVEKVAPLGNRALIFTTDADSFHGHPEPMTCPEGVARRSLALYYFTIEESPDVRSTNYRARPGDGLHAIPIYLDRQLLRCYDWMKRRLGLSDELVSKLFRGKDRLTRRGDKH</sequence>
<dbReference type="SMART" id="SM00702">
    <property type="entry name" value="P4Hc"/>
    <property type="match status" value="1"/>
</dbReference>
<accession>A0A6J7CMH1</accession>
<reference evidence="5" key="1">
    <citation type="submission" date="2020-05" db="EMBL/GenBank/DDBJ databases">
        <authorList>
            <person name="Chiriac C."/>
            <person name="Salcher M."/>
            <person name="Ghai R."/>
            <person name="Kavagutti S V."/>
        </authorList>
    </citation>
    <scope>NUCLEOTIDE SEQUENCE</scope>
</reference>